<dbReference type="Gene3D" id="3.90.1150.10">
    <property type="entry name" value="Aspartate Aminotransferase, domain 1"/>
    <property type="match status" value="1"/>
</dbReference>
<dbReference type="InterPro" id="IPR015422">
    <property type="entry name" value="PyrdxlP-dep_Trfase_small"/>
</dbReference>
<evidence type="ECO:0000259" key="3">
    <source>
        <dbReference type="Pfam" id="PF00155"/>
    </source>
</evidence>
<gene>
    <name evidence="4" type="ORF">RHABOEDO_001546</name>
</gene>
<sequence length="370" mass="41974">MKSNPLDMQESVFQEDALLPLSPTHVIWQGKKMLDFSSQDFLGLSNHPDLKKHMIKYLLHYGNGVCYPEIPGSFIECQKTLETKIAELINMPYLYFFSNRYLALWHLLSSLSSDVLLLLADDLDPGLSKILYTFPLKILTYNQNSLASLEAILKREGQSICSVKMIFCESISSGSGTLTDLNYITSLSQAYNALLVVDDSLAFGVKGDRGLGLAAKREDIDLILCSLSNSASADAAFLGCSSWIKNLIKKNVFYRESSVTYASLGAIEMALELIPSLEGERYQLEQRCHWIKKQLQGYDISSPTHVICLHFSQEEELCYFWESLLQRGILSQWMVCHQKRSYTLRLFINIHHTPDDLRMLVEEIKELKSG</sequence>
<evidence type="ECO:0000256" key="1">
    <source>
        <dbReference type="ARBA" id="ARBA00001933"/>
    </source>
</evidence>
<dbReference type="GO" id="GO:0008710">
    <property type="term" value="F:8-amino-7-oxononanoate synthase activity"/>
    <property type="evidence" value="ECO:0007669"/>
    <property type="project" value="UniProtKB-EC"/>
</dbReference>
<protein>
    <submittedName>
        <fullName evidence="4">8-amino-7-oxononanoate synthase</fullName>
        <ecNumber evidence="4">2.3.1.47</ecNumber>
    </submittedName>
</protein>
<keyword evidence="4" id="KW-0012">Acyltransferase</keyword>
<dbReference type="PANTHER" id="PTHR13693">
    <property type="entry name" value="CLASS II AMINOTRANSFERASE/8-AMINO-7-OXONONANOATE SYNTHASE"/>
    <property type="match status" value="1"/>
</dbReference>
<dbReference type="InterPro" id="IPR004839">
    <property type="entry name" value="Aminotransferase_I/II_large"/>
</dbReference>
<dbReference type="Gene3D" id="3.40.640.10">
    <property type="entry name" value="Type I PLP-dependent aspartate aminotransferase-like (Major domain)"/>
    <property type="match status" value="1"/>
</dbReference>
<dbReference type="Proteomes" id="UP000826014">
    <property type="component" value="Chromosome"/>
</dbReference>
<comment type="cofactor">
    <cofactor evidence="1">
        <name>pyridoxal 5'-phosphate</name>
        <dbReference type="ChEBI" id="CHEBI:597326"/>
    </cofactor>
</comment>
<evidence type="ECO:0000256" key="2">
    <source>
        <dbReference type="ARBA" id="ARBA00022679"/>
    </source>
</evidence>
<evidence type="ECO:0000313" key="4">
    <source>
        <dbReference type="EMBL" id="QYF49246.1"/>
    </source>
</evidence>
<dbReference type="SUPFAM" id="SSF53383">
    <property type="entry name" value="PLP-dependent transferases"/>
    <property type="match status" value="1"/>
</dbReference>
<dbReference type="InterPro" id="IPR015421">
    <property type="entry name" value="PyrdxlP-dep_Trfase_major"/>
</dbReference>
<dbReference type="EMBL" id="CP075587">
    <property type="protein sequence ID" value="QYF49246.1"/>
    <property type="molecule type" value="Genomic_DNA"/>
</dbReference>
<dbReference type="EC" id="2.3.1.47" evidence="4"/>
<keyword evidence="2 4" id="KW-0808">Transferase</keyword>
<name>A0ABX8V2Z6_9BACT</name>
<dbReference type="InterPro" id="IPR015424">
    <property type="entry name" value="PyrdxlP-dep_Trfase"/>
</dbReference>
<feature type="domain" description="Aminotransferase class I/classII large" evidence="3">
    <location>
        <begin position="138"/>
        <end position="364"/>
    </location>
</feature>
<dbReference type="Pfam" id="PF00155">
    <property type="entry name" value="Aminotran_1_2"/>
    <property type="match status" value="1"/>
</dbReference>
<keyword evidence="5" id="KW-1185">Reference proteome</keyword>
<organism evidence="4 5">
    <name type="scientific">Candidatus Rhabdochlamydia oedothoracis</name>
    <dbReference type="NCBI Taxonomy" id="2720720"/>
    <lineage>
        <taxon>Bacteria</taxon>
        <taxon>Pseudomonadati</taxon>
        <taxon>Chlamydiota</taxon>
        <taxon>Chlamydiia</taxon>
        <taxon>Parachlamydiales</taxon>
        <taxon>Candidatus Rhabdochlamydiaceae</taxon>
        <taxon>Candidatus Rhabdochlamydia</taxon>
    </lineage>
</organism>
<proteinExistence type="predicted"/>
<accession>A0ABX8V2Z6</accession>
<reference evidence="4 5" key="1">
    <citation type="journal article" date="2022" name="bioRxiv">
        <title>Ecology and evolution of chlamydial symbionts of arthropods.</title>
        <authorList>
            <person name="Halter T."/>
            <person name="Koestlbacher S."/>
            <person name="Collingro A."/>
            <person name="Sixt B.S."/>
            <person name="Toenshoff E.R."/>
            <person name="Hendrickx F."/>
            <person name="Kostanjsek R."/>
            <person name="Horn M."/>
        </authorList>
    </citation>
    <scope>NUCLEOTIDE SEQUENCE [LARGE SCALE GENOMIC DNA]</scope>
    <source>
        <strain evidence="4">W744xW776</strain>
    </source>
</reference>
<evidence type="ECO:0000313" key="5">
    <source>
        <dbReference type="Proteomes" id="UP000826014"/>
    </source>
</evidence>
<dbReference type="InterPro" id="IPR050087">
    <property type="entry name" value="AON_synthase_class-II"/>
</dbReference>